<feature type="compositionally biased region" description="Low complexity" evidence="1">
    <location>
        <begin position="246"/>
        <end position="347"/>
    </location>
</feature>
<organism evidence="3 4">
    <name type="scientific">Xylaria grammica</name>
    <dbReference type="NCBI Taxonomy" id="363999"/>
    <lineage>
        <taxon>Eukaryota</taxon>
        <taxon>Fungi</taxon>
        <taxon>Dikarya</taxon>
        <taxon>Ascomycota</taxon>
        <taxon>Pezizomycotina</taxon>
        <taxon>Sordariomycetes</taxon>
        <taxon>Xylariomycetidae</taxon>
        <taxon>Xylariales</taxon>
        <taxon>Xylariaceae</taxon>
        <taxon>Xylaria</taxon>
    </lineage>
</organism>
<keyword evidence="2" id="KW-0812">Transmembrane</keyword>
<reference evidence="3 4" key="1">
    <citation type="submission" date="2018-12" db="EMBL/GenBank/DDBJ databases">
        <title>Draft genome sequence of Xylaria grammica IHI A82.</title>
        <authorList>
            <person name="Buettner E."/>
            <person name="Kellner H."/>
        </authorList>
    </citation>
    <scope>NUCLEOTIDE SEQUENCE [LARGE SCALE GENOMIC DNA]</scope>
    <source>
        <strain evidence="3 4">IHI A82</strain>
    </source>
</reference>
<feature type="region of interest" description="Disordered" evidence="1">
    <location>
        <begin position="1"/>
        <end position="32"/>
    </location>
</feature>
<dbReference type="Pfam" id="PF11915">
    <property type="entry name" value="DUF3433"/>
    <property type="match status" value="2"/>
</dbReference>
<evidence type="ECO:0000313" key="3">
    <source>
        <dbReference type="EMBL" id="RWA14517.1"/>
    </source>
</evidence>
<feature type="transmembrane region" description="Helical" evidence="2">
    <location>
        <begin position="922"/>
        <end position="941"/>
    </location>
</feature>
<keyword evidence="2" id="KW-1133">Transmembrane helix</keyword>
<feature type="compositionally biased region" description="Polar residues" evidence="1">
    <location>
        <begin position="501"/>
        <end position="513"/>
    </location>
</feature>
<feature type="transmembrane region" description="Helical" evidence="2">
    <location>
        <begin position="976"/>
        <end position="995"/>
    </location>
</feature>
<evidence type="ECO:0000256" key="1">
    <source>
        <dbReference type="SAM" id="MobiDB-lite"/>
    </source>
</evidence>
<feature type="compositionally biased region" description="Polar residues" evidence="1">
    <location>
        <begin position="348"/>
        <end position="412"/>
    </location>
</feature>
<feature type="compositionally biased region" description="Polar residues" evidence="1">
    <location>
        <begin position="419"/>
        <end position="441"/>
    </location>
</feature>
<feature type="transmembrane region" description="Helical" evidence="2">
    <location>
        <begin position="1223"/>
        <end position="1241"/>
    </location>
</feature>
<protein>
    <submittedName>
        <fullName evidence="3">Uncharacterized protein</fullName>
    </submittedName>
</protein>
<gene>
    <name evidence="3" type="ORF">EKO27_g595</name>
</gene>
<feature type="transmembrane region" description="Helical" evidence="2">
    <location>
        <begin position="179"/>
        <end position="201"/>
    </location>
</feature>
<dbReference type="Proteomes" id="UP000286045">
    <property type="component" value="Unassembled WGS sequence"/>
</dbReference>
<dbReference type="InterPro" id="IPR021840">
    <property type="entry name" value="DUF3433"/>
</dbReference>
<evidence type="ECO:0000313" key="4">
    <source>
        <dbReference type="Proteomes" id="UP000286045"/>
    </source>
</evidence>
<feature type="compositionally biased region" description="Polar residues" evidence="1">
    <location>
        <begin position="474"/>
        <end position="488"/>
    </location>
</feature>
<dbReference type="PANTHER" id="PTHR37544:SF3">
    <property type="entry name" value="SPRAY"/>
    <property type="match status" value="1"/>
</dbReference>
<name>A0A439DJC0_9PEZI</name>
<feature type="region of interest" description="Disordered" evidence="1">
    <location>
        <begin position="229"/>
        <end position="579"/>
    </location>
</feature>
<evidence type="ECO:0000256" key="2">
    <source>
        <dbReference type="SAM" id="Phobius"/>
    </source>
</evidence>
<comment type="caution">
    <text evidence="3">The sequence shown here is derived from an EMBL/GenBank/DDBJ whole genome shotgun (WGS) entry which is preliminary data.</text>
</comment>
<proteinExistence type="predicted"/>
<dbReference type="EMBL" id="RYZI01000007">
    <property type="protein sequence ID" value="RWA14517.1"/>
    <property type="molecule type" value="Genomic_DNA"/>
</dbReference>
<feature type="compositionally biased region" description="Low complexity" evidence="1">
    <location>
        <begin position="549"/>
        <end position="562"/>
    </location>
</feature>
<keyword evidence="2" id="KW-0472">Membrane</keyword>
<feature type="transmembrane region" description="Helical" evidence="2">
    <location>
        <begin position="851"/>
        <end position="874"/>
    </location>
</feature>
<sequence length="1321" mass="141699">MPSERGRPRGGGFLQVAQVDVDDDGDRTERRRLSGRERFRGTVQQVLRQTPFTALHNPNLPALSDGTLTDQDYLSLPIQQFDEVDLEDDRDRYAEVVGSYGPEAVDRNATLSHSFSTKAGKGIEVRVETYPLALSPGGLYTDDRLQDLSYQGSEEILNKPLPTSSILYNYRPMSLRRPFILILTCSLVAFFALSQLTLHLLPDASSMDEALPAFQNTTEIRKRSSLRTRDVGNQRYFRHGNSTDTSISTSAYSPTESSSSTEVGSTSEVESQPTSPTLSSTTKTNTLTEVSSTVVSSSTAVPSSVADSSSTTGVEGQPTSSTLSSTVENNSSTEVSSTTEIGSSTEVGNQPTLSTQPSATKSNNSTEPNPTTEPEGQPTSSIQPPATETTGISTGVQNSQPSTTNVQVTDVTPTGHGPSATNTISLTQPDEHNPTTGQDTANPPPNGPSPSGDSSSDEVRPPTQTAPDAVPAGNDQNLPAPSPSQGNAAITVDSPHGTSGGQLSQPTTPNSPLVPTRAGGQQVGDKVPSQTSTNPTDVHLLDLPYPSNSQSAGESAGQSQGQLTGQAQDQTGDQHTEQNGDAIRKSSLTTDQAPSVAMVTSIQAPPSITSTITTTRGIKINTSKNILVQANDPFDSTELPSGPVRDAPDENEPFTTVTMTQTTETPPPITTTFTTSISIAESSFIEVTMTTIIFGHLKIADPLTDYNKTTTYANGTVSTISQDVYDMVFTTIESDAAGHPTKTKYAHVLRSAQETTLRDPLGYPTATLSYYDVESTATLYDSNNIATATITTIIPETTSLSTMYDTNGVPTKTTIVLQPIPTQIVIVTPIPTPLPSPNDQRTLKLRRMPDGVYFAGLMLPTLLAIFVSIPIRILNRNVKLYQGFHALASDRGASATESLCLRTTGPASLLDGLRSLQSGQRLLGLTSVLVVLSALTIPFSAEVFRLILQGPQCHSDEADTLECVVALGVFPVPGQVLSVLLILLAAGFIWVVLLLRRWETGVKRNPWNILDMAQLAASTDMQKILERLRWHGKSGHKVATKEFANKLRAKTFALREWEENGAVKYAVHIVTQELDYAAEKPAKKAGRSVAFVDPEDARRQRCLCWPSGDSVPFFMLSWAGRILFLLLLSGVLIAVLTYDIVARGSEYRRGLTGKAVGVRFLFSGAGVLITFAWGSFFNAVSFLSPYKLLKRKRLNKGRAINLNPATNPFAGLWLALVPSRRDLYLAVVAAATILSEILPLYLGNVPCNGVQIESAETICVYLSVAALSIMILTVGASFFMDWPSAIGADPSTIIGAMYNAHVFSVGRPLGRFFKKEAPGIV</sequence>
<feature type="transmembrane region" description="Helical" evidence="2">
    <location>
        <begin position="1261"/>
        <end position="1280"/>
    </location>
</feature>
<feature type="transmembrane region" description="Helical" evidence="2">
    <location>
        <begin position="1122"/>
        <end position="1141"/>
    </location>
</feature>
<accession>A0A439DJC0</accession>
<dbReference type="PANTHER" id="PTHR37544">
    <property type="entry name" value="SPRAY-RELATED"/>
    <property type="match status" value="1"/>
</dbReference>
<keyword evidence="4" id="KW-1185">Reference proteome</keyword>
<feature type="transmembrane region" description="Helical" evidence="2">
    <location>
        <begin position="1161"/>
        <end position="1183"/>
    </location>
</feature>